<evidence type="ECO:0000256" key="1">
    <source>
        <dbReference type="SAM" id="SignalP"/>
    </source>
</evidence>
<dbReference type="SUPFAM" id="SSF53850">
    <property type="entry name" value="Periplasmic binding protein-like II"/>
    <property type="match status" value="1"/>
</dbReference>
<dbReference type="STRING" id="441209.GCA_001870665_02859"/>
<dbReference type="PANTHER" id="PTHR30024">
    <property type="entry name" value="ALIPHATIC SULFONATES-BINDING PROTEIN-RELATED"/>
    <property type="match status" value="1"/>
</dbReference>
<feature type="domain" description="SsuA/THI5-like" evidence="2">
    <location>
        <begin position="43"/>
        <end position="252"/>
    </location>
</feature>
<feature type="chain" id="PRO_5014823563" evidence="1">
    <location>
        <begin position="25"/>
        <end position="348"/>
    </location>
</feature>
<dbReference type="KEGG" id="rbg:BG454_15375"/>
<evidence type="ECO:0000259" key="2">
    <source>
        <dbReference type="Pfam" id="PF09084"/>
    </source>
</evidence>
<evidence type="ECO:0000313" key="3">
    <source>
        <dbReference type="EMBL" id="ATX67029.1"/>
    </source>
</evidence>
<dbReference type="EMBL" id="CP024899">
    <property type="protein sequence ID" value="ATX67029.1"/>
    <property type="molecule type" value="Genomic_DNA"/>
</dbReference>
<accession>A0A2K8KC53</accession>
<keyword evidence="1" id="KW-0732">Signal</keyword>
<dbReference type="PANTHER" id="PTHR30024:SF42">
    <property type="entry name" value="ALIPHATIC SULFONATES-BINDING PROTEIN-RELATED"/>
    <property type="match status" value="1"/>
</dbReference>
<dbReference type="RefSeq" id="WP_071481482.1">
    <property type="nucleotide sequence ID" value="NZ_CP024899.1"/>
</dbReference>
<sequence>MKLTFKALALATAASFTAHAPAQAQDLTPINLSYQPALYWALPFYLATEFGWWADVGLDPSFTTFPAGAPQIAAAQANDWDVGGTGSVPAVLGAARFGLQTVGITNDESRGNALMATNDAIEGFRADPDSIRGERILLTTNSTVDFATQSCLEQWGLSQSDVEYVNLAQAQVITGIIAGEGRLAGVWAPNTYTLQERANSDYLCSGADAGAIVPGALVVRPGFAEEHPERVAAVLATFLRGVVWARENPEEARRHLVDFYSDGGVEISDNAINAEFDLRPTFNLEEQLAILDRSDGHSDVDQWLTAIGDFMTSVGTTETTPAAEDYINPSFMQMVMDDPELRAIANNE</sequence>
<name>A0A2K8KC53_9RHOB</name>
<gene>
    <name evidence="3" type="ORF">BG454_15375</name>
</gene>
<protein>
    <submittedName>
        <fullName evidence="3">Nitrate ABC transporter substrate-binding protein</fullName>
    </submittedName>
</protein>
<feature type="signal peptide" evidence="1">
    <location>
        <begin position="1"/>
        <end position="24"/>
    </location>
</feature>
<organism evidence="3 4">
    <name type="scientific">Roseinatronobacter bogoriensis subsp. barguzinensis</name>
    <dbReference type="NCBI Taxonomy" id="441209"/>
    <lineage>
        <taxon>Bacteria</taxon>
        <taxon>Pseudomonadati</taxon>
        <taxon>Pseudomonadota</taxon>
        <taxon>Alphaproteobacteria</taxon>
        <taxon>Rhodobacterales</taxon>
        <taxon>Paracoccaceae</taxon>
        <taxon>Roseinatronobacter</taxon>
    </lineage>
</organism>
<dbReference type="Gene3D" id="3.40.190.10">
    <property type="entry name" value="Periplasmic binding protein-like II"/>
    <property type="match status" value="2"/>
</dbReference>
<reference evidence="3 4" key="1">
    <citation type="submission" date="2017-11" db="EMBL/GenBank/DDBJ databases">
        <title>Revised Sequence and Annotation of the Rhodobaca barguzinensis strain alga05 Genome.</title>
        <authorList>
            <person name="Kopejtka K."/>
            <person name="Tomasch J.M."/>
            <person name="Bunk B."/>
            <person name="Koblizek M."/>
        </authorList>
    </citation>
    <scope>NUCLEOTIDE SEQUENCE [LARGE SCALE GENOMIC DNA]</scope>
    <source>
        <strain evidence="4">alga05</strain>
    </source>
</reference>
<dbReference type="AlphaFoldDB" id="A0A2K8KC53"/>
<dbReference type="OrthoDB" id="6788250at2"/>
<dbReference type="Proteomes" id="UP000228948">
    <property type="component" value="Chromosome"/>
</dbReference>
<dbReference type="InterPro" id="IPR015168">
    <property type="entry name" value="SsuA/THI5"/>
</dbReference>
<evidence type="ECO:0000313" key="4">
    <source>
        <dbReference type="Proteomes" id="UP000228948"/>
    </source>
</evidence>
<proteinExistence type="predicted"/>
<keyword evidence="4" id="KW-1185">Reference proteome</keyword>
<dbReference type="Pfam" id="PF09084">
    <property type="entry name" value="NMT1"/>
    <property type="match status" value="1"/>
</dbReference>